<dbReference type="AlphaFoldDB" id="A3CSG2"/>
<evidence type="ECO:0000256" key="1">
    <source>
        <dbReference type="SAM" id="MobiDB-lite"/>
    </source>
</evidence>
<dbReference type="HOGENOM" id="CLU_2613687_0_0_2"/>
<evidence type="ECO:0000313" key="2">
    <source>
        <dbReference type="EMBL" id="ABN56312.1"/>
    </source>
</evidence>
<dbReference type="EMBL" id="CP000562">
    <property type="protein sequence ID" value="ABN56312.1"/>
    <property type="molecule type" value="Genomic_DNA"/>
</dbReference>
<gene>
    <name evidence="2" type="ordered locus">Memar_0379</name>
</gene>
<protein>
    <submittedName>
        <fullName evidence="2">Uncharacterized protein</fullName>
    </submittedName>
</protein>
<reference evidence="2 3" key="1">
    <citation type="journal article" date="2009" name="Stand. Genomic Sci.">
        <title>Complete genome sequence of Methanoculleus marisnigri Romesser et al. 1981 type strain JR1.</title>
        <authorList>
            <person name="Anderson I.J."/>
            <person name="Sieprawska-Lupa M."/>
            <person name="Lapidus A."/>
            <person name="Nolan M."/>
            <person name="Copeland A."/>
            <person name="Glavina Del Rio T."/>
            <person name="Tice H."/>
            <person name="Dalin E."/>
            <person name="Barry K."/>
            <person name="Saunders E."/>
            <person name="Han C."/>
            <person name="Brettin T."/>
            <person name="Detter J.C."/>
            <person name="Bruce D."/>
            <person name="Mikhailova N."/>
            <person name="Pitluck S."/>
            <person name="Hauser L."/>
            <person name="Land M."/>
            <person name="Lucas S."/>
            <person name="Richardson P."/>
            <person name="Whitman W.B."/>
            <person name="Kyrpides N.C."/>
        </authorList>
    </citation>
    <scope>NUCLEOTIDE SEQUENCE [LARGE SCALE GENOMIC DNA]</scope>
    <source>
        <strain evidence="3">ATCC 35101 / DSM 1498 / JR1</strain>
    </source>
</reference>
<keyword evidence="3" id="KW-1185">Reference proteome</keyword>
<organism evidence="2 3">
    <name type="scientific">Methanoculleus marisnigri (strain ATCC 35101 / DSM 1498 / JR1)</name>
    <dbReference type="NCBI Taxonomy" id="368407"/>
    <lineage>
        <taxon>Archaea</taxon>
        <taxon>Methanobacteriati</taxon>
        <taxon>Methanobacteriota</taxon>
        <taxon>Stenosarchaea group</taxon>
        <taxon>Methanomicrobia</taxon>
        <taxon>Methanomicrobiales</taxon>
        <taxon>Methanomicrobiaceae</taxon>
        <taxon>Methanoculleus</taxon>
    </lineage>
</organism>
<dbReference type="KEGG" id="mem:Memar_0379"/>
<accession>A3CSG2</accession>
<evidence type="ECO:0000313" key="3">
    <source>
        <dbReference type="Proteomes" id="UP000002146"/>
    </source>
</evidence>
<feature type="region of interest" description="Disordered" evidence="1">
    <location>
        <begin position="47"/>
        <end position="71"/>
    </location>
</feature>
<sequence>MGRERLPLIIPAMICESPKTDFEGISPFGERRSAGAEFEHRRCEVGLTGSAMGGTPGVRPPSGGEGGAYPLPCLHLLE</sequence>
<dbReference type="Proteomes" id="UP000002146">
    <property type="component" value="Chromosome"/>
</dbReference>
<proteinExistence type="predicted"/>
<name>A3CSG2_METMJ</name>
<dbReference type="STRING" id="368407.Memar_0379"/>